<feature type="compositionally biased region" description="Basic residues" evidence="1">
    <location>
        <begin position="22"/>
        <end position="35"/>
    </location>
</feature>
<sequence>MRVSRLSRTASPALIPKEMARKVRVRRSLRRRRRGLPSSVSPRQGNSSRVLFCVGSLRDFRPLVAHEYF</sequence>
<evidence type="ECO:0000313" key="2">
    <source>
        <dbReference type="EMBL" id="CAH4032848.1"/>
    </source>
</evidence>
<proteinExistence type="predicted"/>
<keyword evidence="3" id="KW-1185">Reference proteome</keyword>
<evidence type="ECO:0000313" key="3">
    <source>
        <dbReference type="Proteomes" id="UP001152562"/>
    </source>
</evidence>
<reference evidence="2" key="1">
    <citation type="submission" date="2022-05" db="EMBL/GenBank/DDBJ databases">
        <authorList>
            <person name="Okamura Y."/>
        </authorList>
    </citation>
    <scope>NUCLEOTIDE SEQUENCE</scope>
</reference>
<dbReference type="AlphaFoldDB" id="A0A9P0TSX4"/>
<gene>
    <name evidence="2" type="ORF">PIBRA_LOCUS9192</name>
</gene>
<accession>A0A9P0TSX4</accession>
<comment type="caution">
    <text evidence="2">The sequence shown here is derived from an EMBL/GenBank/DDBJ whole genome shotgun (WGS) entry which is preliminary data.</text>
</comment>
<protein>
    <submittedName>
        <fullName evidence="2">Uncharacterized protein</fullName>
    </submittedName>
</protein>
<dbReference type="Proteomes" id="UP001152562">
    <property type="component" value="Unassembled WGS sequence"/>
</dbReference>
<feature type="region of interest" description="Disordered" evidence="1">
    <location>
        <begin position="22"/>
        <end position="46"/>
    </location>
</feature>
<name>A0A9P0TSX4_PIEBR</name>
<organism evidence="2 3">
    <name type="scientific">Pieris brassicae</name>
    <name type="common">White butterfly</name>
    <name type="synonym">Large white butterfly</name>
    <dbReference type="NCBI Taxonomy" id="7116"/>
    <lineage>
        <taxon>Eukaryota</taxon>
        <taxon>Metazoa</taxon>
        <taxon>Ecdysozoa</taxon>
        <taxon>Arthropoda</taxon>
        <taxon>Hexapoda</taxon>
        <taxon>Insecta</taxon>
        <taxon>Pterygota</taxon>
        <taxon>Neoptera</taxon>
        <taxon>Endopterygota</taxon>
        <taxon>Lepidoptera</taxon>
        <taxon>Glossata</taxon>
        <taxon>Ditrysia</taxon>
        <taxon>Papilionoidea</taxon>
        <taxon>Pieridae</taxon>
        <taxon>Pierinae</taxon>
        <taxon>Pieris</taxon>
    </lineage>
</organism>
<dbReference type="EMBL" id="CALOZG010000029">
    <property type="protein sequence ID" value="CAH4032848.1"/>
    <property type="molecule type" value="Genomic_DNA"/>
</dbReference>
<evidence type="ECO:0000256" key="1">
    <source>
        <dbReference type="SAM" id="MobiDB-lite"/>
    </source>
</evidence>